<organism evidence="2 3">
    <name type="scientific">Sphaerisporangium aureirubrum</name>
    <dbReference type="NCBI Taxonomy" id="1544736"/>
    <lineage>
        <taxon>Bacteria</taxon>
        <taxon>Bacillati</taxon>
        <taxon>Actinomycetota</taxon>
        <taxon>Actinomycetes</taxon>
        <taxon>Streptosporangiales</taxon>
        <taxon>Streptosporangiaceae</taxon>
        <taxon>Sphaerisporangium</taxon>
    </lineage>
</organism>
<evidence type="ECO:0000313" key="3">
    <source>
        <dbReference type="Proteomes" id="UP001596137"/>
    </source>
</evidence>
<keyword evidence="3" id="KW-1185">Reference proteome</keyword>
<proteinExistence type="predicted"/>
<feature type="compositionally biased region" description="Low complexity" evidence="1">
    <location>
        <begin position="174"/>
        <end position="191"/>
    </location>
</feature>
<accession>A0ABW1NP37</accession>
<evidence type="ECO:0000313" key="2">
    <source>
        <dbReference type="EMBL" id="MFC6085051.1"/>
    </source>
</evidence>
<dbReference type="EMBL" id="JBHSRF010000054">
    <property type="protein sequence ID" value="MFC6085051.1"/>
    <property type="molecule type" value="Genomic_DNA"/>
</dbReference>
<sequence length="191" mass="20685">MRLWTVQHRAVLDVLEGSGELVGDWARMMIGSYRPAYVEMVAEMARRGVGCAGRPPVWAWSGPDTRDDRVALTAELLLCPEAPEEYARYVIIDLEVPGELVVLSSYGRWNDYLDAVLAGGGSARMDWTIDPEEFERSAYAGVQACLPRLDGQWVLSVRPFEPSDEPDESGAEAGGLASPHGAAPAPAAGPQ</sequence>
<dbReference type="Proteomes" id="UP001596137">
    <property type="component" value="Unassembled WGS sequence"/>
</dbReference>
<feature type="region of interest" description="Disordered" evidence="1">
    <location>
        <begin position="158"/>
        <end position="191"/>
    </location>
</feature>
<protein>
    <submittedName>
        <fullName evidence="2">Uncharacterized protein</fullName>
    </submittedName>
</protein>
<reference evidence="3" key="1">
    <citation type="journal article" date="2019" name="Int. J. Syst. Evol. Microbiol.">
        <title>The Global Catalogue of Microorganisms (GCM) 10K type strain sequencing project: providing services to taxonomists for standard genome sequencing and annotation.</title>
        <authorList>
            <consortium name="The Broad Institute Genomics Platform"/>
            <consortium name="The Broad Institute Genome Sequencing Center for Infectious Disease"/>
            <person name="Wu L."/>
            <person name="Ma J."/>
        </authorList>
    </citation>
    <scope>NUCLEOTIDE SEQUENCE [LARGE SCALE GENOMIC DNA]</scope>
    <source>
        <strain evidence="3">JCM 30346</strain>
    </source>
</reference>
<comment type="caution">
    <text evidence="2">The sequence shown here is derived from an EMBL/GenBank/DDBJ whole genome shotgun (WGS) entry which is preliminary data.</text>
</comment>
<gene>
    <name evidence="2" type="ORF">ACFP1K_28080</name>
</gene>
<dbReference type="RefSeq" id="WP_380758768.1">
    <property type="nucleotide sequence ID" value="NZ_JBHSRF010000054.1"/>
</dbReference>
<name>A0ABW1NP37_9ACTN</name>
<evidence type="ECO:0000256" key="1">
    <source>
        <dbReference type="SAM" id="MobiDB-lite"/>
    </source>
</evidence>